<organism evidence="1 2">
    <name type="scientific">Carex littledalei</name>
    <dbReference type="NCBI Taxonomy" id="544730"/>
    <lineage>
        <taxon>Eukaryota</taxon>
        <taxon>Viridiplantae</taxon>
        <taxon>Streptophyta</taxon>
        <taxon>Embryophyta</taxon>
        <taxon>Tracheophyta</taxon>
        <taxon>Spermatophyta</taxon>
        <taxon>Magnoliopsida</taxon>
        <taxon>Liliopsida</taxon>
        <taxon>Poales</taxon>
        <taxon>Cyperaceae</taxon>
        <taxon>Cyperoideae</taxon>
        <taxon>Cariceae</taxon>
        <taxon>Carex</taxon>
        <taxon>Carex subgen. Euthyceras</taxon>
    </lineage>
</organism>
<dbReference type="Proteomes" id="UP000623129">
    <property type="component" value="Unassembled WGS sequence"/>
</dbReference>
<evidence type="ECO:0000313" key="2">
    <source>
        <dbReference type="Proteomes" id="UP000623129"/>
    </source>
</evidence>
<gene>
    <name evidence="1" type="ORF">FCM35_KLT05693</name>
</gene>
<proteinExistence type="predicted"/>
<sequence>MANESKEVYFVFMNFDPEYERLRADRSKEGGHALNAYLTKKHDMLLAKHFRTNTYIKRSSLAIVDGFAVEMIEYQANLLRSANEVRLVEKNQELS</sequence>
<dbReference type="PANTHER" id="PTHR37379:SF1">
    <property type="entry name" value="OS01G0220500 PROTEIN"/>
    <property type="match status" value="1"/>
</dbReference>
<dbReference type="OrthoDB" id="1537661at2759"/>
<dbReference type="AlphaFoldDB" id="A0A833QL95"/>
<accession>A0A833QL95</accession>
<keyword evidence="2" id="KW-1185">Reference proteome</keyword>
<reference evidence="1" key="1">
    <citation type="submission" date="2020-01" db="EMBL/GenBank/DDBJ databases">
        <title>Genome sequence of Kobresia littledalei, the first chromosome-level genome in the family Cyperaceae.</title>
        <authorList>
            <person name="Qu G."/>
        </authorList>
    </citation>
    <scope>NUCLEOTIDE SEQUENCE</scope>
    <source>
        <strain evidence="1">C.B.Clarke</strain>
        <tissue evidence="1">Leaf</tissue>
    </source>
</reference>
<dbReference type="EMBL" id="SWLB01000015">
    <property type="protein sequence ID" value="KAF3328615.1"/>
    <property type="molecule type" value="Genomic_DNA"/>
</dbReference>
<name>A0A833QL95_9POAL</name>
<dbReference type="PANTHER" id="PTHR37379">
    <property type="entry name" value="OS01G0220500 PROTEIN"/>
    <property type="match status" value="1"/>
</dbReference>
<comment type="caution">
    <text evidence="1">The sequence shown here is derived from an EMBL/GenBank/DDBJ whole genome shotgun (WGS) entry which is preliminary data.</text>
</comment>
<protein>
    <submittedName>
        <fullName evidence="1">Peptidase inhibitor I9</fullName>
    </submittedName>
</protein>
<evidence type="ECO:0000313" key="1">
    <source>
        <dbReference type="EMBL" id="KAF3328615.1"/>
    </source>
</evidence>